<evidence type="ECO:0008006" key="4">
    <source>
        <dbReference type="Google" id="ProtNLM"/>
    </source>
</evidence>
<dbReference type="AlphaFoldDB" id="A0A1S1Q194"/>
<dbReference type="Gene3D" id="1.50.10.20">
    <property type="match status" value="1"/>
</dbReference>
<dbReference type="OrthoDB" id="5175804at2"/>
<accession>A0A1S1Q194</accession>
<comment type="caution">
    <text evidence="2">The sequence shown here is derived from an EMBL/GenBank/DDBJ whole genome shotgun (WGS) entry which is preliminary data.</text>
</comment>
<gene>
    <name evidence="2" type="ORF">BBK14_05320</name>
</gene>
<dbReference type="RefSeq" id="WP_071065025.1">
    <property type="nucleotide sequence ID" value="NZ_MAXA01000224.1"/>
</dbReference>
<dbReference type="SUPFAM" id="SSF48208">
    <property type="entry name" value="Six-hairpin glycosidases"/>
    <property type="match status" value="1"/>
</dbReference>
<dbReference type="InterPro" id="IPR008928">
    <property type="entry name" value="6-hairpin_glycosidase_sf"/>
</dbReference>
<dbReference type="GO" id="GO:0005975">
    <property type="term" value="P:carbohydrate metabolic process"/>
    <property type="evidence" value="ECO:0007669"/>
    <property type="project" value="InterPro"/>
</dbReference>
<dbReference type="EMBL" id="MAXA01000224">
    <property type="protein sequence ID" value="OHV27281.1"/>
    <property type="molecule type" value="Genomic_DNA"/>
</dbReference>
<feature type="compositionally biased region" description="Basic and acidic residues" evidence="1">
    <location>
        <begin position="344"/>
        <end position="358"/>
    </location>
</feature>
<evidence type="ECO:0000256" key="1">
    <source>
        <dbReference type="SAM" id="MobiDB-lite"/>
    </source>
</evidence>
<keyword evidence="3" id="KW-1185">Reference proteome</keyword>
<feature type="region of interest" description="Disordered" evidence="1">
    <location>
        <begin position="332"/>
        <end position="414"/>
    </location>
</feature>
<organism evidence="2 3">
    <name type="scientific">Parafrankia soli</name>
    <dbReference type="NCBI Taxonomy" id="2599596"/>
    <lineage>
        <taxon>Bacteria</taxon>
        <taxon>Bacillati</taxon>
        <taxon>Actinomycetota</taxon>
        <taxon>Actinomycetes</taxon>
        <taxon>Frankiales</taxon>
        <taxon>Frankiaceae</taxon>
        <taxon>Parafrankia</taxon>
    </lineage>
</organism>
<dbReference type="Proteomes" id="UP000179769">
    <property type="component" value="Unassembled WGS sequence"/>
</dbReference>
<name>A0A1S1Q194_9ACTN</name>
<evidence type="ECO:0000313" key="3">
    <source>
        <dbReference type="Proteomes" id="UP000179769"/>
    </source>
</evidence>
<proteinExistence type="predicted"/>
<protein>
    <recommendedName>
        <fullName evidence="4">Prenyltransferase</fullName>
    </recommendedName>
</protein>
<feature type="compositionally biased region" description="Basic and acidic residues" evidence="1">
    <location>
        <begin position="370"/>
        <end position="379"/>
    </location>
</feature>
<sequence length="414" mass="45069">MRPGESATGAPLLSPEALRATADAIAAAQEPDGAIPWFAGGHTDPWDHLECAMALLVTGRVDAADAAWDWLHRRQRPDGSWATSHVGGAVKEDFADSNQCAYVATALWHRWLVTGDRAFVTRMWPVARAALDFVVDMQAPGGQIWWARTPTGEDYPEALVTGCSSTLHSLRCGLGLAALVGEARPEWEVAAGALWHALRRHPEYFMPRDRWSMDWYYPVIGGALRGAEGRARLRSRWDEFVVPGLGIRCVDDEPWVTGAETCELAIALHLVGETEAAAGLVREMQHLRAPGGAYWTGWQFADGCHWPEEQSTWTAAAVVLAVDTLAGGPTERTFRGDDLPEGLHVVHRDDLPEPRDPSTPRTGRGTAGERAPRGERRAGDLATPGRGSEALTGPWRACGCDSEEPAEDPQRSRA</sequence>
<reference evidence="3" key="1">
    <citation type="submission" date="2016-07" db="EMBL/GenBank/DDBJ databases">
        <title>Frankia sp. NRRL B-16219 Genome sequencing.</title>
        <authorList>
            <person name="Ghodhbane-Gtari F."/>
            <person name="Swanson E."/>
            <person name="Gueddou A."/>
            <person name="Louati M."/>
            <person name="Nouioui I."/>
            <person name="Hezbri K."/>
            <person name="Abebe-Akele F."/>
            <person name="Simpson S."/>
            <person name="Morris K."/>
            <person name="Thomas K."/>
            <person name="Gtari M."/>
            <person name="Tisa L.S."/>
        </authorList>
    </citation>
    <scope>NUCLEOTIDE SEQUENCE [LARGE SCALE GENOMIC DNA]</scope>
    <source>
        <strain evidence="3">NRRL B-16219</strain>
    </source>
</reference>
<evidence type="ECO:0000313" key="2">
    <source>
        <dbReference type="EMBL" id="OHV27281.1"/>
    </source>
</evidence>